<dbReference type="EMBL" id="JBHUNP010000001">
    <property type="protein sequence ID" value="MFD2646323.1"/>
    <property type="molecule type" value="Genomic_DNA"/>
</dbReference>
<keyword evidence="1" id="KW-0472">Membrane</keyword>
<proteinExistence type="predicted"/>
<keyword evidence="3" id="KW-1185">Reference proteome</keyword>
<evidence type="ECO:0000313" key="3">
    <source>
        <dbReference type="Proteomes" id="UP001597521"/>
    </source>
</evidence>
<gene>
    <name evidence="2" type="ORF">ACFSX5_00780</name>
</gene>
<keyword evidence="1" id="KW-1133">Transmembrane helix</keyword>
<evidence type="ECO:0000313" key="2">
    <source>
        <dbReference type="EMBL" id="MFD2646323.1"/>
    </source>
</evidence>
<dbReference type="Gene3D" id="3.40.50.720">
    <property type="entry name" value="NAD(P)-binding Rossmann-like Domain"/>
    <property type="match status" value="1"/>
</dbReference>
<comment type="caution">
    <text evidence="2">The sequence shown here is derived from an EMBL/GenBank/DDBJ whole genome shotgun (WGS) entry which is preliminary data.</text>
</comment>
<organism evidence="2 3">
    <name type="scientific">Devosia albogilva</name>
    <dbReference type="NCBI Taxonomy" id="429726"/>
    <lineage>
        <taxon>Bacteria</taxon>
        <taxon>Pseudomonadati</taxon>
        <taxon>Pseudomonadota</taxon>
        <taxon>Alphaproteobacteria</taxon>
        <taxon>Hyphomicrobiales</taxon>
        <taxon>Devosiaceae</taxon>
        <taxon>Devosia</taxon>
    </lineage>
</organism>
<protein>
    <recommendedName>
        <fullName evidence="4">Fatty acid hydroxylase domain-containing protein</fullName>
    </recommendedName>
</protein>
<dbReference type="SUPFAM" id="SSF51735">
    <property type="entry name" value="NAD(P)-binding Rossmann-fold domains"/>
    <property type="match status" value="1"/>
</dbReference>
<feature type="transmembrane region" description="Helical" evidence="1">
    <location>
        <begin position="7"/>
        <end position="30"/>
    </location>
</feature>
<sequence length="377" mass="42598">MIWGIFIFVVQAAVVFVVSTALFDALHWALHRWEKSSNPLLRRFSSWHWVHHKFLGMDMQVNPAYVKANIWFHVLPEYLTSMLGTLVFLFVFPWEPVALVAVIRTVMLVLTLREEGIDFNHMAMDRVGGQQGRLWVDNNYHAMHHVYPNSFFSSFSNAFDLVFGTGCQIEGRRFVVTGAGGAFGSAMVDRLKRAGALVETAKSGVDFAPGDYEGIRQKLENADVLVLAHGAKTGDCWNANYTTFRDLIELFTDMGKTRLTAPEVWAVGSEVEFHGDMGLDDLKDYSASKRAYALKAREFYRSDDLIYRHIVPSSFTSAMGKGAMSADTAVRITLSLIRRGFRYVPVTLTGLAVLNYFRFRYFQKGQPDDFKPVSVTP</sequence>
<name>A0ABW5QEU1_9HYPH</name>
<feature type="transmembrane region" description="Helical" evidence="1">
    <location>
        <begin position="82"/>
        <end position="103"/>
    </location>
</feature>
<reference evidence="3" key="1">
    <citation type="journal article" date="2019" name="Int. J. Syst. Evol. Microbiol.">
        <title>The Global Catalogue of Microorganisms (GCM) 10K type strain sequencing project: providing services to taxonomists for standard genome sequencing and annotation.</title>
        <authorList>
            <consortium name="The Broad Institute Genomics Platform"/>
            <consortium name="The Broad Institute Genome Sequencing Center for Infectious Disease"/>
            <person name="Wu L."/>
            <person name="Ma J."/>
        </authorList>
    </citation>
    <scope>NUCLEOTIDE SEQUENCE [LARGE SCALE GENOMIC DNA]</scope>
    <source>
        <strain evidence="3">CCM 7427</strain>
    </source>
</reference>
<evidence type="ECO:0008006" key="4">
    <source>
        <dbReference type="Google" id="ProtNLM"/>
    </source>
</evidence>
<dbReference type="InterPro" id="IPR036291">
    <property type="entry name" value="NAD(P)-bd_dom_sf"/>
</dbReference>
<accession>A0ABW5QEU1</accession>
<evidence type="ECO:0000256" key="1">
    <source>
        <dbReference type="SAM" id="Phobius"/>
    </source>
</evidence>
<keyword evidence="1" id="KW-0812">Transmembrane</keyword>
<feature type="transmembrane region" description="Helical" evidence="1">
    <location>
        <begin position="341"/>
        <end position="359"/>
    </location>
</feature>
<dbReference type="Proteomes" id="UP001597521">
    <property type="component" value="Unassembled WGS sequence"/>
</dbReference>
<dbReference type="RefSeq" id="WP_386830849.1">
    <property type="nucleotide sequence ID" value="NZ_JBHUNP010000001.1"/>
</dbReference>